<protein>
    <submittedName>
        <fullName evidence="2">Uncharacterized protein</fullName>
    </submittedName>
</protein>
<dbReference type="RefSeq" id="WP_284922027.1">
    <property type="nucleotide sequence ID" value="NZ_CP126980.1"/>
</dbReference>
<proteinExistence type="predicted"/>
<evidence type="ECO:0000256" key="1">
    <source>
        <dbReference type="SAM" id="SignalP"/>
    </source>
</evidence>
<feature type="chain" id="PRO_5047510044" evidence="1">
    <location>
        <begin position="26"/>
        <end position="117"/>
    </location>
</feature>
<accession>A0ABY8WUF4</accession>
<organism evidence="2 3">
    <name type="scientific">Actinoplanes oblitus</name>
    <dbReference type="NCBI Taxonomy" id="3040509"/>
    <lineage>
        <taxon>Bacteria</taxon>
        <taxon>Bacillati</taxon>
        <taxon>Actinomycetota</taxon>
        <taxon>Actinomycetes</taxon>
        <taxon>Micromonosporales</taxon>
        <taxon>Micromonosporaceae</taxon>
        <taxon>Actinoplanes</taxon>
    </lineage>
</organism>
<evidence type="ECO:0000313" key="3">
    <source>
        <dbReference type="Proteomes" id="UP001240150"/>
    </source>
</evidence>
<name>A0ABY8WUF4_9ACTN</name>
<keyword evidence="3" id="KW-1185">Reference proteome</keyword>
<dbReference type="Proteomes" id="UP001240150">
    <property type="component" value="Chromosome"/>
</dbReference>
<evidence type="ECO:0000313" key="2">
    <source>
        <dbReference type="EMBL" id="WIN00498.1"/>
    </source>
</evidence>
<feature type="signal peptide" evidence="1">
    <location>
        <begin position="1"/>
        <end position="25"/>
    </location>
</feature>
<reference evidence="2 3" key="1">
    <citation type="submission" date="2023-06" db="EMBL/GenBank/DDBJ databases">
        <authorList>
            <person name="Yushchuk O."/>
            <person name="Binda E."/>
            <person name="Ruckert-Reed C."/>
            <person name="Fedorenko V."/>
            <person name="Kalinowski J."/>
            <person name="Marinelli F."/>
        </authorList>
    </citation>
    <scope>NUCLEOTIDE SEQUENCE [LARGE SCALE GENOMIC DNA]</scope>
    <source>
        <strain evidence="2 3">NRRL 3884</strain>
    </source>
</reference>
<keyword evidence="1" id="KW-0732">Signal</keyword>
<dbReference type="EMBL" id="CP126980">
    <property type="protein sequence ID" value="WIN00498.1"/>
    <property type="molecule type" value="Genomic_DNA"/>
</dbReference>
<gene>
    <name evidence="2" type="ORF">ACTOB_004208</name>
</gene>
<sequence length="117" mass="12723">MRKPVWSAIAAATALSVAFGGPAAAAPDVADDGYWCHDCEVRSVGPAADSDTVYVLLRDHSSDPGHFARDIWFDGKLNPEQFLATGLAALTFRKRVEVHLASTSDYSLVNRMYLKQP</sequence>